<name>A0A2I2ZX62_GORGO</name>
<evidence type="ECO:0000313" key="2">
    <source>
        <dbReference type="Proteomes" id="UP000001519"/>
    </source>
</evidence>
<reference evidence="1" key="4">
    <citation type="submission" date="2025-09" db="UniProtKB">
        <authorList>
            <consortium name="Ensembl"/>
        </authorList>
    </citation>
    <scope>IDENTIFICATION</scope>
</reference>
<dbReference type="GeneTree" id="ENSGT00910000146898"/>
<reference evidence="1 2" key="2">
    <citation type="journal article" date="2012" name="Nature">
        <title>Insights into hominid evolution from the gorilla genome sequence.</title>
        <authorList>
            <person name="Scally A."/>
            <person name="Dutheil J.Y."/>
            <person name="Hillier L.W."/>
            <person name="Jordan G.E."/>
            <person name="Goodhead I."/>
            <person name="Herrero J."/>
            <person name="Hobolth A."/>
            <person name="Lappalainen T."/>
            <person name="Mailund T."/>
            <person name="Marques-Bonet T."/>
            <person name="McCarthy S."/>
            <person name="Montgomery S.H."/>
            <person name="Schwalie P.C."/>
            <person name="Tang Y.A."/>
            <person name="Ward M.C."/>
            <person name="Xue Y."/>
            <person name="Yngvadottir B."/>
            <person name="Alkan C."/>
            <person name="Andersen L.N."/>
            <person name="Ayub Q."/>
            <person name="Ball E.V."/>
            <person name="Beal K."/>
            <person name="Bradley B.J."/>
            <person name="Chen Y."/>
            <person name="Clee C.M."/>
            <person name="Fitzgerald S."/>
            <person name="Graves T.A."/>
            <person name="Gu Y."/>
            <person name="Heath P."/>
            <person name="Heger A."/>
            <person name="Karakoc E."/>
            <person name="Kolb-Kokocinski A."/>
            <person name="Laird G.K."/>
            <person name="Lunter G."/>
            <person name="Meader S."/>
            <person name="Mort M."/>
            <person name="Mullikin J.C."/>
            <person name="Munch K."/>
            <person name="O'Connor T.D."/>
            <person name="Phillips A.D."/>
            <person name="Prado-Martinez J."/>
            <person name="Rogers A.S."/>
            <person name="Sajjadian S."/>
            <person name="Schmidt D."/>
            <person name="Shaw K."/>
            <person name="Simpson J.T."/>
            <person name="Stenson P.D."/>
            <person name="Turner D.J."/>
            <person name="Vigilant L."/>
            <person name="Vilella A.J."/>
            <person name="Whitener W."/>
            <person name="Zhu B."/>
            <person name="Cooper D.N."/>
            <person name="de Jong P."/>
            <person name="Dermitzakis E.T."/>
            <person name="Eichler E.E."/>
            <person name="Flicek P."/>
            <person name="Goldman N."/>
            <person name="Mundy N.I."/>
            <person name="Ning Z."/>
            <person name="Odom D.T."/>
            <person name="Ponting C.P."/>
            <person name="Quail M.A."/>
            <person name="Ryder O.A."/>
            <person name="Searle S.M."/>
            <person name="Warren W.C."/>
            <person name="Wilson R.K."/>
            <person name="Schierup M.H."/>
            <person name="Rogers J."/>
            <person name="Tyler-Smith C."/>
            <person name="Durbin R."/>
        </authorList>
    </citation>
    <scope>NUCLEOTIDE SEQUENCE [LARGE SCALE GENOMIC DNA]</scope>
</reference>
<organism evidence="1 2">
    <name type="scientific">Gorilla gorilla gorilla</name>
    <name type="common">Western lowland gorilla</name>
    <dbReference type="NCBI Taxonomy" id="9595"/>
    <lineage>
        <taxon>Eukaryota</taxon>
        <taxon>Metazoa</taxon>
        <taxon>Chordata</taxon>
        <taxon>Craniata</taxon>
        <taxon>Vertebrata</taxon>
        <taxon>Euteleostomi</taxon>
        <taxon>Mammalia</taxon>
        <taxon>Eutheria</taxon>
        <taxon>Euarchontoglires</taxon>
        <taxon>Primates</taxon>
        <taxon>Haplorrhini</taxon>
        <taxon>Catarrhini</taxon>
        <taxon>Hominidae</taxon>
        <taxon>Gorilla</taxon>
    </lineage>
</organism>
<reference evidence="2" key="1">
    <citation type="submission" date="2011-05" db="EMBL/GenBank/DDBJ databases">
        <title>Insights into the evolution of the great apes provided by the gorilla genome.</title>
        <authorList>
            <person name="Scally A."/>
        </authorList>
    </citation>
    <scope>NUCLEOTIDE SEQUENCE [LARGE SCALE GENOMIC DNA]</scope>
</reference>
<proteinExistence type="predicted"/>
<keyword evidence="2" id="KW-1185">Reference proteome</keyword>
<dbReference type="Bgee" id="ENSGGOG00000040791">
    <property type="expression patterns" value="Expressed in frontal cortex and 1 other cell type or tissue"/>
</dbReference>
<dbReference type="InParanoid" id="A0A2I2ZX62"/>
<protein>
    <submittedName>
        <fullName evidence="1">Uncharacterized protein</fullName>
    </submittedName>
</protein>
<dbReference type="AlphaFoldDB" id="A0A2I2ZX62"/>
<dbReference type="EMBL" id="CABD030069801">
    <property type="status" value="NOT_ANNOTATED_CDS"/>
    <property type="molecule type" value="Genomic_DNA"/>
</dbReference>
<dbReference type="OMA" id="NENHCKE"/>
<evidence type="ECO:0000313" key="1">
    <source>
        <dbReference type="Ensembl" id="ENSGGOP00000051628.1"/>
    </source>
</evidence>
<accession>A0A2I2ZX62</accession>
<reference evidence="1" key="3">
    <citation type="submission" date="2025-08" db="UniProtKB">
        <authorList>
            <consortium name="Ensembl"/>
        </authorList>
    </citation>
    <scope>IDENTIFICATION</scope>
</reference>
<dbReference type="Proteomes" id="UP000001519">
    <property type="component" value="Chromosome 10"/>
</dbReference>
<dbReference type="Ensembl" id="ENSGGOT00000052911.1">
    <property type="protein sequence ID" value="ENSGGOP00000051628.1"/>
    <property type="gene ID" value="ENSGGOG00000040791.1"/>
</dbReference>
<sequence length="67" mass="7620">MVIMFSPSSAITAVIGSCCQNCLSDNENHRKEEDPTRSYGDRLFQEALKDPHKILFVWPVVLDTSDY</sequence>